<evidence type="ECO:0000313" key="2">
    <source>
        <dbReference type="EMBL" id="NME72617.1"/>
    </source>
</evidence>
<dbReference type="AlphaFoldDB" id="A0A7X9S1C9"/>
<keyword evidence="1" id="KW-0732">Signal</keyword>
<reference evidence="2 3" key="1">
    <citation type="submission" date="2020-04" db="EMBL/GenBank/DDBJ databases">
        <title>Flammeovirga sp. SR4, a novel species isolated from seawater.</title>
        <authorList>
            <person name="Wang X."/>
        </authorList>
    </citation>
    <scope>NUCLEOTIDE SEQUENCE [LARGE SCALE GENOMIC DNA]</scope>
    <source>
        <strain evidence="2 3">ATCC 23126</strain>
    </source>
</reference>
<name>A0A7X9S1C9_9BACT</name>
<accession>A0A7X9S1C9</accession>
<organism evidence="2 3">
    <name type="scientific">Flammeovirga aprica JL-4</name>
    <dbReference type="NCBI Taxonomy" id="694437"/>
    <lineage>
        <taxon>Bacteria</taxon>
        <taxon>Pseudomonadati</taxon>
        <taxon>Bacteroidota</taxon>
        <taxon>Cytophagia</taxon>
        <taxon>Cytophagales</taxon>
        <taxon>Flammeovirgaceae</taxon>
        <taxon>Flammeovirga</taxon>
    </lineage>
</organism>
<protein>
    <recommendedName>
        <fullName evidence="4">DUF4595 domain-containing protein</fullName>
    </recommendedName>
</protein>
<keyword evidence="3" id="KW-1185">Reference proteome</keyword>
<sequence>MKRFLSIFFLSLLVFSCTTNEDVEPNKNEPRTITVRPTVDMVVSPMSGEHQAQDGLVTTHYRMQITDDLAKTQYINVPDLMDDKTYEISDVVGDVSISVYYAEDDYNPLDKKSNYTLNGNTLIPASQTSGTIEMHNTTYSYLAVHAPKGTVKRIYKKGDNSNRSDFIEDTAATEYDRRYRYFKNSNYREFIIEYLDGSYEIFEAYLQPNNQYIYTANGPDGPDGSEPDPDKGVGLIVVPGFEDKPIELNPNQPIKFGDWRLVGNMTDWDPQHSILPDTIYSDEASIIMEWNLSGNWSYDFRFIDETSWYGHQLGSPMEYQDYYQGNLLLNEGYNLVYTWAEPENMKIILSNPIGTNEFYISYQLQ</sequence>
<dbReference type="RefSeq" id="WP_169660803.1">
    <property type="nucleotide sequence ID" value="NZ_JABANE010000182.1"/>
</dbReference>
<evidence type="ECO:0000256" key="1">
    <source>
        <dbReference type="SAM" id="SignalP"/>
    </source>
</evidence>
<comment type="caution">
    <text evidence="2">The sequence shown here is derived from an EMBL/GenBank/DDBJ whole genome shotgun (WGS) entry which is preliminary data.</text>
</comment>
<feature type="chain" id="PRO_5031122259" description="DUF4595 domain-containing protein" evidence="1">
    <location>
        <begin position="21"/>
        <end position="365"/>
    </location>
</feature>
<evidence type="ECO:0000313" key="3">
    <source>
        <dbReference type="Proteomes" id="UP000576082"/>
    </source>
</evidence>
<feature type="signal peptide" evidence="1">
    <location>
        <begin position="1"/>
        <end position="20"/>
    </location>
</feature>
<gene>
    <name evidence="2" type="ORF">HHU12_31955</name>
</gene>
<evidence type="ECO:0008006" key="4">
    <source>
        <dbReference type="Google" id="ProtNLM"/>
    </source>
</evidence>
<proteinExistence type="predicted"/>
<dbReference type="PROSITE" id="PS51257">
    <property type="entry name" value="PROKAR_LIPOPROTEIN"/>
    <property type="match status" value="1"/>
</dbReference>
<dbReference type="EMBL" id="JABANE010000182">
    <property type="protein sequence ID" value="NME72617.1"/>
    <property type="molecule type" value="Genomic_DNA"/>
</dbReference>
<dbReference type="Proteomes" id="UP000576082">
    <property type="component" value="Unassembled WGS sequence"/>
</dbReference>